<evidence type="ECO:0000256" key="8">
    <source>
        <dbReference type="ARBA" id="ARBA00023186"/>
    </source>
</evidence>
<dbReference type="PANTHER" id="PTHR12428">
    <property type="entry name" value="OXA1"/>
    <property type="match status" value="1"/>
</dbReference>
<gene>
    <name evidence="12" type="ORF">GOQ27_12960</name>
</gene>
<keyword evidence="6 10" id="KW-1133">Transmembrane helix</keyword>
<evidence type="ECO:0000313" key="13">
    <source>
        <dbReference type="Proteomes" id="UP000724672"/>
    </source>
</evidence>
<keyword evidence="7 10" id="KW-0472">Membrane</keyword>
<feature type="transmembrane region" description="Helical" evidence="10">
    <location>
        <begin position="162"/>
        <end position="186"/>
    </location>
</feature>
<evidence type="ECO:0000256" key="4">
    <source>
        <dbReference type="ARBA" id="ARBA00022692"/>
    </source>
</evidence>
<comment type="similarity">
    <text evidence="9">Belongs to the OXA1/ALB3/YidC family.</text>
</comment>
<evidence type="ECO:0000256" key="7">
    <source>
        <dbReference type="ARBA" id="ARBA00023136"/>
    </source>
</evidence>
<evidence type="ECO:0000256" key="10">
    <source>
        <dbReference type="SAM" id="Phobius"/>
    </source>
</evidence>
<keyword evidence="3" id="KW-1003">Cell membrane</keyword>
<comment type="subcellular location">
    <subcellularLocation>
        <location evidence="1">Cell membrane</location>
        <topology evidence="1">Multi-pass membrane protein</topology>
    </subcellularLocation>
    <subcellularLocation>
        <location evidence="9">Membrane</location>
        <topology evidence="9">Multi-pass membrane protein</topology>
    </subcellularLocation>
</comment>
<sequence length="199" mass="22627">MNLLQILFDNMNSLTNDYGLTIILITMLFNVVLLPLTIKQKKSMKSMQGLTEKTNVIKEKYKNNESKMNEELQALYAKNSKSFLGILLMFIQMPAFIVMYRLFTNNITSVSTNIFPWLTSLSVPDPYFILPILYVLVQIMPNILVSMSIIKTTEVPKISKQLVIVPTIMAVLLVSNVPSALGIYFVTSSFIQSTQRLFL</sequence>
<dbReference type="GO" id="GO:0005886">
    <property type="term" value="C:plasma membrane"/>
    <property type="evidence" value="ECO:0007669"/>
    <property type="project" value="UniProtKB-SubCell"/>
</dbReference>
<evidence type="ECO:0000259" key="11">
    <source>
        <dbReference type="Pfam" id="PF02096"/>
    </source>
</evidence>
<keyword evidence="13" id="KW-1185">Reference proteome</keyword>
<dbReference type="RefSeq" id="WP_203367303.1">
    <property type="nucleotide sequence ID" value="NZ_WSFT01000048.1"/>
</dbReference>
<feature type="domain" description="Membrane insertase YidC/Oxa/ALB C-terminal" evidence="11">
    <location>
        <begin position="18"/>
        <end position="198"/>
    </location>
</feature>
<reference evidence="12" key="1">
    <citation type="submission" date="2019-12" db="EMBL/GenBank/DDBJ databases">
        <title>Clostridiaceae gen. nov. sp. nov., isolated from sediment in Xinjiang, China.</title>
        <authorList>
            <person name="Zhang R."/>
        </authorList>
    </citation>
    <scope>NUCLEOTIDE SEQUENCE</scope>
    <source>
        <strain evidence="12">D2Q-11</strain>
    </source>
</reference>
<dbReference type="CDD" id="cd20070">
    <property type="entry name" value="5TM_YidC_Alb3"/>
    <property type="match status" value="1"/>
</dbReference>
<keyword evidence="4 9" id="KW-0812">Transmembrane</keyword>
<evidence type="ECO:0000256" key="5">
    <source>
        <dbReference type="ARBA" id="ARBA00022927"/>
    </source>
</evidence>
<evidence type="ECO:0000256" key="2">
    <source>
        <dbReference type="ARBA" id="ARBA00022448"/>
    </source>
</evidence>
<dbReference type="GO" id="GO:0015031">
    <property type="term" value="P:protein transport"/>
    <property type="evidence" value="ECO:0007669"/>
    <property type="project" value="UniProtKB-KW"/>
</dbReference>
<keyword evidence="2" id="KW-0813">Transport</keyword>
<proteinExistence type="inferred from homology"/>
<comment type="caution">
    <text evidence="12">The sequence shown here is derived from an EMBL/GenBank/DDBJ whole genome shotgun (WGS) entry which is preliminary data.</text>
</comment>
<protein>
    <submittedName>
        <fullName evidence="12">Membrane protein insertase YidC</fullName>
    </submittedName>
</protein>
<evidence type="ECO:0000256" key="9">
    <source>
        <dbReference type="RuleBase" id="RU003945"/>
    </source>
</evidence>
<dbReference type="PANTHER" id="PTHR12428:SF65">
    <property type="entry name" value="CYTOCHROME C OXIDASE ASSEMBLY PROTEIN COX18, MITOCHONDRIAL"/>
    <property type="match status" value="1"/>
</dbReference>
<dbReference type="InterPro" id="IPR001708">
    <property type="entry name" value="YidC/ALB3/OXA1/COX18"/>
</dbReference>
<name>A0A942Z9P6_9FIRM</name>
<keyword evidence="8" id="KW-0143">Chaperone</keyword>
<dbReference type="NCBIfam" id="TIGR03592">
    <property type="entry name" value="yidC_oxa1_cterm"/>
    <property type="match status" value="1"/>
</dbReference>
<evidence type="ECO:0000256" key="1">
    <source>
        <dbReference type="ARBA" id="ARBA00004651"/>
    </source>
</evidence>
<dbReference type="InterPro" id="IPR028055">
    <property type="entry name" value="YidC/Oxa/ALB_C"/>
</dbReference>
<feature type="transmembrane region" description="Helical" evidence="10">
    <location>
        <begin position="20"/>
        <end position="38"/>
    </location>
</feature>
<dbReference type="GO" id="GO:0032977">
    <property type="term" value="F:membrane insertase activity"/>
    <property type="evidence" value="ECO:0007669"/>
    <property type="project" value="InterPro"/>
</dbReference>
<feature type="transmembrane region" description="Helical" evidence="10">
    <location>
        <begin position="83"/>
        <end position="103"/>
    </location>
</feature>
<evidence type="ECO:0000256" key="6">
    <source>
        <dbReference type="ARBA" id="ARBA00022989"/>
    </source>
</evidence>
<accession>A0A942Z9P6</accession>
<evidence type="ECO:0000256" key="3">
    <source>
        <dbReference type="ARBA" id="ARBA00022475"/>
    </source>
</evidence>
<organism evidence="12 13">
    <name type="scientific">Anaeromonas frigoriresistens</name>
    <dbReference type="NCBI Taxonomy" id="2683708"/>
    <lineage>
        <taxon>Bacteria</taxon>
        <taxon>Bacillati</taxon>
        <taxon>Bacillota</taxon>
        <taxon>Tissierellia</taxon>
        <taxon>Tissierellales</taxon>
        <taxon>Thermohalobacteraceae</taxon>
        <taxon>Anaeromonas</taxon>
    </lineage>
</organism>
<dbReference type="GO" id="GO:0051205">
    <property type="term" value="P:protein insertion into membrane"/>
    <property type="evidence" value="ECO:0007669"/>
    <property type="project" value="TreeGrafter"/>
</dbReference>
<keyword evidence="5" id="KW-0653">Protein transport</keyword>
<feature type="transmembrane region" description="Helical" evidence="10">
    <location>
        <begin position="127"/>
        <end position="150"/>
    </location>
</feature>
<dbReference type="EMBL" id="WSFT01000048">
    <property type="protein sequence ID" value="MBS4539379.1"/>
    <property type="molecule type" value="Genomic_DNA"/>
</dbReference>
<dbReference type="Proteomes" id="UP000724672">
    <property type="component" value="Unassembled WGS sequence"/>
</dbReference>
<dbReference type="Pfam" id="PF02096">
    <property type="entry name" value="60KD_IMP"/>
    <property type="match status" value="1"/>
</dbReference>
<dbReference type="InterPro" id="IPR047196">
    <property type="entry name" value="YidC_ALB_C"/>
</dbReference>
<dbReference type="AlphaFoldDB" id="A0A942Z9P6"/>
<evidence type="ECO:0000313" key="12">
    <source>
        <dbReference type="EMBL" id="MBS4539379.1"/>
    </source>
</evidence>